<sequence>MVSPVPGVTAFARRRNLRSSTGVPTSAPVDWRNVVIVDLDGGGDFLGVQDAIDSITTESNINPFIVYLMLGEHVETTLTMKSWVTVVGISSGKSNLNFGSSIKVTSSASGGIVEANNSGFENVLFRGTSSSFSSRVFDIDTNVTEWFMTNCRVGFGTSRLGAGIYENCSWNGTVDLNGASNLRLPFLNNNLFTVTASNSLTSDATADYGHITGGSVWATPNITESQITLGQKIVCTGVDFVVDRDGLSTRDWNFVCRGMFAGCSFSVYDEAATGVSVIDPTEGSYAGCTFNGIQMRATPNAGPILISGSIFNMLLHGNNNACLNVNGTAFPVVVSGSVLRGETATSTIITGVANSLLELNGNTYLGTIAASSMRLRGTDVRSEFFPVNSAAGTGAIVARGLHPAMELNTAAEVAFIVARIAPPADVLNILDARLVVSGEFDKANDSMTGGPEALAAHTSDTGEAWTLVSGTATVSGGTVTGSSAGIHTWGAAGAHGFLQVAQTHDGSANRVQSFIFRYSDTSNYWRIELRERATSANIDVRLIKKVASSDTVVASIHVGGGTYTGIVGVSFLGDDIKVYIDTGMEDNGLAIETNDSFNNTATVVGLQFSGGGTTFDDLDFWRGDNTLDLTVDADFGQESSPLDELTDSLTLTNQPIAHHAFSYIDVIDALDGIKQGSILGLRITLDALGTVHTALNVHGLLIRTLPTSKPLRTAQVASDGTESQQVTYR</sequence>
<dbReference type="EMBL" id="LAZR01013405">
    <property type="protein sequence ID" value="KKM22106.1"/>
    <property type="molecule type" value="Genomic_DNA"/>
</dbReference>
<evidence type="ECO:0000313" key="1">
    <source>
        <dbReference type="EMBL" id="KKM22106.1"/>
    </source>
</evidence>
<reference evidence="1" key="1">
    <citation type="journal article" date="2015" name="Nature">
        <title>Complex archaea that bridge the gap between prokaryotes and eukaryotes.</title>
        <authorList>
            <person name="Spang A."/>
            <person name="Saw J.H."/>
            <person name="Jorgensen S.L."/>
            <person name="Zaremba-Niedzwiedzka K."/>
            <person name="Martijn J."/>
            <person name="Lind A.E."/>
            <person name="van Eijk R."/>
            <person name="Schleper C."/>
            <person name="Guy L."/>
            <person name="Ettema T.J."/>
        </authorList>
    </citation>
    <scope>NUCLEOTIDE SEQUENCE</scope>
</reference>
<dbReference type="Gene3D" id="2.160.20.10">
    <property type="entry name" value="Single-stranded right-handed beta-helix, Pectin lyase-like"/>
    <property type="match status" value="1"/>
</dbReference>
<evidence type="ECO:0008006" key="2">
    <source>
        <dbReference type="Google" id="ProtNLM"/>
    </source>
</evidence>
<protein>
    <recommendedName>
        <fullName evidence="2">Pectinesterase catalytic domain-containing protein</fullName>
    </recommendedName>
</protein>
<dbReference type="AlphaFoldDB" id="A0A0F9I3C2"/>
<dbReference type="InterPro" id="IPR012334">
    <property type="entry name" value="Pectin_lyas_fold"/>
</dbReference>
<proteinExistence type="predicted"/>
<name>A0A0F9I3C2_9ZZZZ</name>
<accession>A0A0F9I3C2</accession>
<organism evidence="1">
    <name type="scientific">marine sediment metagenome</name>
    <dbReference type="NCBI Taxonomy" id="412755"/>
    <lineage>
        <taxon>unclassified sequences</taxon>
        <taxon>metagenomes</taxon>
        <taxon>ecological metagenomes</taxon>
    </lineage>
</organism>
<gene>
    <name evidence="1" type="ORF">LCGC14_1628720</name>
</gene>
<comment type="caution">
    <text evidence="1">The sequence shown here is derived from an EMBL/GenBank/DDBJ whole genome shotgun (WGS) entry which is preliminary data.</text>
</comment>